<dbReference type="RefSeq" id="WP_289512009.1">
    <property type="nucleotide sequence ID" value="NZ_JAUDEA010000025.1"/>
</dbReference>
<organism evidence="1 2">
    <name type="scientific">Thermophilibacter provencensis</name>
    <dbReference type="NCBI Taxonomy" id="1852386"/>
    <lineage>
        <taxon>Bacteria</taxon>
        <taxon>Bacillati</taxon>
        <taxon>Actinomycetota</taxon>
        <taxon>Coriobacteriia</taxon>
        <taxon>Coriobacteriales</taxon>
        <taxon>Atopobiaceae</taxon>
        <taxon>Thermophilibacter</taxon>
    </lineage>
</organism>
<name>A0ABT7V5R5_9ACTN</name>
<keyword evidence="2" id="KW-1185">Reference proteome</keyword>
<reference evidence="1 2" key="3">
    <citation type="submission" date="2023-06" db="EMBL/GenBank/DDBJ databases">
        <authorList>
            <person name="Zeman M."/>
            <person name="Kubasova T."/>
            <person name="Jahodarova E."/>
            <person name="Nykrynova M."/>
            <person name="Rychlik I."/>
        </authorList>
    </citation>
    <scope>NUCLEOTIDE SEQUENCE [LARGE SCALE GENOMIC DNA]</scope>
    <source>
        <strain evidence="1 2">153_Feed</strain>
    </source>
</reference>
<reference evidence="2" key="2">
    <citation type="submission" date="2023-06" db="EMBL/GenBank/DDBJ databases">
        <title>Identification and characterization of horizontal gene transfer across gut microbiota members of farm animals based on homology search.</title>
        <authorList>
            <person name="Zeman M."/>
            <person name="Kubasova T."/>
            <person name="Jahodarova E."/>
            <person name="Nykrynova M."/>
            <person name="Rychlik I."/>
        </authorList>
    </citation>
    <scope>NUCLEOTIDE SEQUENCE [LARGE SCALE GENOMIC DNA]</scope>
    <source>
        <strain evidence="2">153_Feed</strain>
    </source>
</reference>
<gene>
    <name evidence="1" type="ORF">QUW25_09680</name>
</gene>
<feature type="non-terminal residue" evidence="1">
    <location>
        <position position="92"/>
    </location>
</feature>
<comment type="caution">
    <text evidence="1">The sequence shown here is derived from an EMBL/GenBank/DDBJ whole genome shotgun (WGS) entry which is preliminary data.</text>
</comment>
<dbReference type="Proteomes" id="UP001529256">
    <property type="component" value="Unassembled WGS sequence"/>
</dbReference>
<evidence type="ECO:0000313" key="1">
    <source>
        <dbReference type="EMBL" id="MDM8271934.1"/>
    </source>
</evidence>
<dbReference type="EMBL" id="JAUDEA010000025">
    <property type="protein sequence ID" value="MDM8271934.1"/>
    <property type="molecule type" value="Genomic_DNA"/>
</dbReference>
<protein>
    <submittedName>
        <fullName evidence="1">Winged helix-turn-helix domain-containing protein</fullName>
    </submittedName>
</protein>
<sequence length="92" mass="9389">MPTIKELADACGASKPTVKRRLQELGLWDGHVNKQGAAFVVDDYAASALSASLGASGDGAGADAAQDAPVSVTDALNRYIASLESQIEAKDA</sequence>
<evidence type="ECO:0000313" key="2">
    <source>
        <dbReference type="Proteomes" id="UP001529256"/>
    </source>
</evidence>
<proteinExistence type="predicted"/>
<accession>A0ABT7V5R5</accession>
<reference evidence="1 2" key="1">
    <citation type="submission" date="2023-06" db="EMBL/GenBank/DDBJ databases">
        <title>Identification and characterization of horizontal gene transfer across gut microbiota members of farm animals based on homology search.</title>
        <authorList>
            <person name="Schwarzerova J."/>
            <person name="Nykrynova M."/>
            <person name="Jureckova K."/>
            <person name="Cejkova D."/>
            <person name="Rychlik I."/>
        </authorList>
    </citation>
    <scope>NUCLEOTIDE SEQUENCE [LARGE SCALE GENOMIC DNA]</scope>
    <source>
        <strain evidence="1 2">153_Feed</strain>
    </source>
</reference>